<accession>A0A7S2HW90</accession>
<feature type="region of interest" description="Disordered" evidence="1">
    <location>
        <begin position="116"/>
        <end position="135"/>
    </location>
</feature>
<sequence>MSATAAPLSPNGVDGIGQVQGSGYASSIDDDDFVLVEDEGVLEIDEAMKETDTKKEKQENDKYKNNSEEETAPFDEQLRLSETRSALAETMEDFQRTVSLIENSYKENEARSKINRSASSCSTDPAEDSILVENDGTDAPPSKLVLKKRYSKNDVIVSIEVMLDRGVKNDVDIAEEAKEFIMETLQKKFPTSTKNKTNENDFLALDVLVNLATPENIDARKWNAGICNLTWLPIPEIRSARLGAVVSLTAPRKKRIFIGKQQFVKNGKHLHGMNDMKDDSDPDAVKNMSVELSDSIIKTVMMVLKCQHDFVR</sequence>
<dbReference type="AlphaFoldDB" id="A0A7S2HW90"/>
<gene>
    <name evidence="2" type="ORF">HTAM1171_LOCUS7980</name>
</gene>
<dbReference type="EMBL" id="HBGV01013079">
    <property type="protein sequence ID" value="CAD9502244.1"/>
    <property type="molecule type" value="Transcribed_RNA"/>
</dbReference>
<feature type="region of interest" description="Disordered" evidence="1">
    <location>
        <begin position="44"/>
        <end position="72"/>
    </location>
</feature>
<protein>
    <submittedName>
        <fullName evidence="2">Uncharacterized protein</fullName>
    </submittedName>
</protein>
<evidence type="ECO:0000256" key="1">
    <source>
        <dbReference type="SAM" id="MobiDB-lite"/>
    </source>
</evidence>
<feature type="compositionally biased region" description="Basic and acidic residues" evidence="1">
    <location>
        <begin position="46"/>
        <end position="67"/>
    </location>
</feature>
<name>A0A7S2HW90_9STRA</name>
<organism evidence="2">
    <name type="scientific">Helicotheca tamesis</name>
    <dbReference type="NCBI Taxonomy" id="374047"/>
    <lineage>
        <taxon>Eukaryota</taxon>
        <taxon>Sar</taxon>
        <taxon>Stramenopiles</taxon>
        <taxon>Ochrophyta</taxon>
        <taxon>Bacillariophyta</taxon>
        <taxon>Mediophyceae</taxon>
        <taxon>Lithodesmiophycidae</taxon>
        <taxon>Lithodesmiales</taxon>
        <taxon>Lithodesmiaceae</taxon>
        <taxon>Helicotheca</taxon>
    </lineage>
</organism>
<evidence type="ECO:0000313" key="2">
    <source>
        <dbReference type="EMBL" id="CAD9502244.1"/>
    </source>
</evidence>
<reference evidence="2" key="1">
    <citation type="submission" date="2021-01" db="EMBL/GenBank/DDBJ databases">
        <authorList>
            <person name="Corre E."/>
            <person name="Pelletier E."/>
            <person name="Niang G."/>
            <person name="Scheremetjew M."/>
            <person name="Finn R."/>
            <person name="Kale V."/>
            <person name="Holt S."/>
            <person name="Cochrane G."/>
            <person name="Meng A."/>
            <person name="Brown T."/>
            <person name="Cohen L."/>
        </authorList>
    </citation>
    <scope>NUCLEOTIDE SEQUENCE</scope>
    <source>
        <strain evidence="2">CCMP826</strain>
    </source>
</reference>
<feature type="region of interest" description="Disordered" evidence="1">
    <location>
        <begin position="1"/>
        <end position="30"/>
    </location>
</feature>
<proteinExistence type="predicted"/>